<dbReference type="Gene3D" id="3.40.50.960">
    <property type="entry name" value="Lumazine/riboflavin synthase"/>
    <property type="match status" value="1"/>
</dbReference>
<dbReference type="EMBL" id="CAXAMM010041743">
    <property type="protein sequence ID" value="CAK9101032.1"/>
    <property type="molecule type" value="Genomic_DNA"/>
</dbReference>
<dbReference type="CDD" id="cd09209">
    <property type="entry name" value="Lumazine_synthase-I"/>
    <property type="match status" value="1"/>
</dbReference>
<evidence type="ECO:0000256" key="5">
    <source>
        <dbReference type="ARBA" id="ARBA00022679"/>
    </source>
</evidence>
<evidence type="ECO:0000256" key="2">
    <source>
        <dbReference type="ARBA" id="ARBA00007424"/>
    </source>
</evidence>
<dbReference type="PANTHER" id="PTHR21058:SF0">
    <property type="entry name" value="6,7-DIMETHYL-8-RIBITYLLUMAZINE SYNTHASE"/>
    <property type="match status" value="1"/>
</dbReference>
<proteinExistence type="inferred from homology"/>
<evidence type="ECO:0000256" key="4">
    <source>
        <dbReference type="ARBA" id="ARBA00022619"/>
    </source>
</evidence>
<comment type="function">
    <text evidence="7">Catalyzes the formation of 6,7-dimethyl-8-ribityllumazine by condensation of 5-amino-6-(D-ribitylamino)uracil with 3,4-dihydroxy-2-butanone 4-phosphate. This is the penultimate step in the biosynthesis of riboflavin.</text>
</comment>
<dbReference type="EC" id="2.5.1.78" evidence="3 7"/>
<dbReference type="InterPro" id="IPR034964">
    <property type="entry name" value="LS"/>
</dbReference>
<organism evidence="8 9">
    <name type="scientific">Durusdinium trenchii</name>
    <dbReference type="NCBI Taxonomy" id="1381693"/>
    <lineage>
        <taxon>Eukaryota</taxon>
        <taxon>Sar</taxon>
        <taxon>Alveolata</taxon>
        <taxon>Dinophyceae</taxon>
        <taxon>Suessiales</taxon>
        <taxon>Symbiodiniaceae</taxon>
        <taxon>Durusdinium</taxon>
    </lineage>
</organism>
<dbReference type="Pfam" id="PF00885">
    <property type="entry name" value="DMRL_synthase"/>
    <property type="match status" value="1"/>
</dbReference>
<comment type="catalytic activity">
    <reaction evidence="6 7">
        <text>(2S)-2-hydroxy-3-oxobutyl phosphate + 5-amino-6-(D-ribitylamino)uracil = 6,7-dimethyl-8-(1-D-ribityl)lumazine + phosphate + 2 H2O + H(+)</text>
        <dbReference type="Rhea" id="RHEA:26152"/>
        <dbReference type="ChEBI" id="CHEBI:15377"/>
        <dbReference type="ChEBI" id="CHEBI:15378"/>
        <dbReference type="ChEBI" id="CHEBI:15934"/>
        <dbReference type="ChEBI" id="CHEBI:43474"/>
        <dbReference type="ChEBI" id="CHEBI:58201"/>
        <dbReference type="ChEBI" id="CHEBI:58830"/>
        <dbReference type="EC" id="2.5.1.78"/>
    </reaction>
</comment>
<protein>
    <recommendedName>
        <fullName evidence="3 7">6,7-dimethyl-8-ribityllumazine synthase</fullName>
        <shortName evidence="7">DMRL synthase</shortName>
        <ecNumber evidence="3 7">2.5.1.78</ecNumber>
    </recommendedName>
</protein>
<accession>A0ABP0RP88</accession>
<comment type="pathway">
    <text evidence="1 7">Cofactor biosynthesis; riboflavin biosynthesis; riboflavin from 2-hydroxy-3-oxobutyl phosphate and 5-amino-6-(D-ribitylamino)uracil: step 1/2.</text>
</comment>
<dbReference type="NCBIfam" id="TIGR00114">
    <property type="entry name" value="lumazine-synth"/>
    <property type="match status" value="1"/>
</dbReference>
<evidence type="ECO:0000256" key="1">
    <source>
        <dbReference type="ARBA" id="ARBA00004917"/>
    </source>
</evidence>
<dbReference type="Proteomes" id="UP001642464">
    <property type="component" value="Unassembled WGS sequence"/>
</dbReference>
<evidence type="ECO:0000256" key="3">
    <source>
        <dbReference type="ARBA" id="ARBA00012664"/>
    </source>
</evidence>
<dbReference type="SUPFAM" id="SSF52121">
    <property type="entry name" value="Lumazine synthase"/>
    <property type="match status" value="1"/>
</dbReference>
<dbReference type="PANTHER" id="PTHR21058">
    <property type="entry name" value="6,7-DIMETHYL-8-RIBITYLLUMAZINE SYNTHASE DMRL SYNTHASE LUMAZINE SYNTHASE"/>
    <property type="match status" value="1"/>
</dbReference>
<evidence type="ECO:0000256" key="6">
    <source>
        <dbReference type="ARBA" id="ARBA00048785"/>
    </source>
</evidence>
<sequence>MAEETVVKGLGAAASAVSGAGLRVGIVYTRWNEKVIEGLRSGCKAELQRLGVDAVVEKQVPGAFELPFAAKAMIEGNVDKVDAVVCVGCLIKGETMHFEYICEAASQGIMRVGLDTGVPVIFGVLTCLNDQQALYRAGLTEDGGHNHGPEWATTAVEMAVMKRNCNTED</sequence>
<comment type="similarity">
    <text evidence="2 7">Belongs to the DMRL synthase family.</text>
</comment>
<dbReference type="HAMAP" id="MF_00178">
    <property type="entry name" value="Lumazine_synth"/>
    <property type="match status" value="1"/>
</dbReference>
<comment type="caution">
    <text evidence="8">The sequence shown here is derived from an EMBL/GenBank/DDBJ whole genome shotgun (WGS) entry which is preliminary data.</text>
</comment>
<keyword evidence="4 7" id="KW-0686">Riboflavin biosynthesis</keyword>
<evidence type="ECO:0000256" key="7">
    <source>
        <dbReference type="RuleBase" id="RU003795"/>
    </source>
</evidence>
<keyword evidence="9" id="KW-1185">Reference proteome</keyword>
<reference evidence="8 9" key="1">
    <citation type="submission" date="2024-02" db="EMBL/GenBank/DDBJ databases">
        <authorList>
            <person name="Chen Y."/>
            <person name="Shah S."/>
            <person name="Dougan E. K."/>
            <person name="Thang M."/>
            <person name="Chan C."/>
        </authorList>
    </citation>
    <scope>NUCLEOTIDE SEQUENCE [LARGE SCALE GENOMIC DNA]</scope>
</reference>
<keyword evidence="5 7" id="KW-0808">Transferase</keyword>
<dbReference type="InterPro" id="IPR002180">
    <property type="entry name" value="LS/RS"/>
</dbReference>
<name>A0ABP0RP88_9DINO</name>
<evidence type="ECO:0000313" key="9">
    <source>
        <dbReference type="Proteomes" id="UP001642464"/>
    </source>
</evidence>
<dbReference type="InterPro" id="IPR036467">
    <property type="entry name" value="LS/RS_sf"/>
</dbReference>
<gene>
    <name evidence="8" type="ORF">SCF082_LOCUS47250</name>
</gene>
<evidence type="ECO:0000313" key="8">
    <source>
        <dbReference type="EMBL" id="CAK9101032.1"/>
    </source>
</evidence>